<keyword evidence="7 9" id="KW-0472">Membrane</keyword>
<dbReference type="GO" id="GO:0000271">
    <property type="term" value="P:polysaccharide biosynthetic process"/>
    <property type="evidence" value="ECO:0007669"/>
    <property type="project" value="UniProtKB-KW"/>
</dbReference>
<evidence type="ECO:0000256" key="5">
    <source>
        <dbReference type="ARBA" id="ARBA00022692"/>
    </source>
</evidence>
<dbReference type="InterPro" id="IPR003362">
    <property type="entry name" value="Bact_transf"/>
</dbReference>
<evidence type="ECO:0000256" key="3">
    <source>
        <dbReference type="ARBA" id="ARBA00022475"/>
    </source>
</evidence>
<protein>
    <submittedName>
        <fullName evidence="11">Undecaprenyl phosphate N,N'-diacetylbacillosamine 1-phosphate transferase</fullName>
        <ecNumber evidence="11">2.7.8.36</ecNumber>
    </submittedName>
</protein>
<dbReference type="GO" id="GO:0102334">
    <property type="term" value="F:N,N'-diacetylbacilliosaminyl-1-phosphate transferase activity"/>
    <property type="evidence" value="ECO:0007669"/>
    <property type="project" value="UniProtKB-EC"/>
</dbReference>
<dbReference type="AlphaFoldDB" id="A0A0P1GUC4"/>
<organism evidence="11 12">
    <name type="scientific">Tritonibacter multivorans</name>
    <dbReference type="NCBI Taxonomy" id="928856"/>
    <lineage>
        <taxon>Bacteria</taxon>
        <taxon>Pseudomonadati</taxon>
        <taxon>Pseudomonadota</taxon>
        <taxon>Alphaproteobacteria</taxon>
        <taxon>Rhodobacterales</taxon>
        <taxon>Paracoccaceae</taxon>
        <taxon>Tritonibacter</taxon>
    </lineage>
</organism>
<dbReference type="Pfam" id="PF02397">
    <property type="entry name" value="Bac_transf"/>
    <property type="match status" value="1"/>
</dbReference>
<dbReference type="STRING" id="928856.SAMN04488049_12110"/>
<evidence type="ECO:0000256" key="8">
    <source>
        <dbReference type="ARBA" id="ARBA00023169"/>
    </source>
</evidence>
<keyword evidence="4 11" id="KW-0808">Transferase</keyword>
<gene>
    <name evidence="11" type="primary">pglC</name>
    <name evidence="11" type="ORF">TRM7557_02016</name>
</gene>
<evidence type="ECO:0000313" key="11">
    <source>
        <dbReference type="EMBL" id="CUH78726.1"/>
    </source>
</evidence>
<reference evidence="11 12" key="1">
    <citation type="submission" date="2015-09" db="EMBL/GenBank/DDBJ databases">
        <authorList>
            <consortium name="Swine Surveillance"/>
        </authorList>
    </citation>
    <scope>NUCLEOTIDE SEQUENCE [LARGE SCALE GENOMIC DNA]</scope>
    <source>
        <strain evidence="11 12">CECT 7557</strain>
    </source>
</reference>
<keyword evidence="5 9" id="KW-0812">Transmembrane</keyword>
<dbReference type="EC" id="2.7.8.36" evidence="11"/>
<dbReference type="RefSeq" id="WP_235811454.1">
    <property type="nucleotide sequence ID" value="NZ_CYSD01000032.1"/>
</dbReference>
<proteinExistence type="inferred from homology"/>
<dbReference type="PANTHER" id="PTHR30576">
    <property type="entry name" value="COLANIC BIOSYNTHESIS UDP-GLUCOSE LIPID CARRIER TRANSFERASE"/>
    <property type="match status" value="1"/>
</dbReference>
<evidence type="ECO:0000313" key="12">
    <source>
        <dbReference type="Proteomes" id="UP000052022"/>
    </source>
</evidence>
<keyword evidence="6 9" id="KW-1133">Transmembrane helix</keyword>
<evidence type="ECO:0000256" key="7">
    <source>
        <dbReference type="ARBA" id="ARBA00023136"/>
    </source>
</evidence>
<evidence type="ECO:0000256" key="9">
    <source>
        <dbReference type="SAM" id="Phobius"/>
    </source>
</evidence>
<feature type="transmembrane region" description="Helical" evidence="9">
    <location>
        <begin position="35"/>
        <end position="56"/>
    </location>
</feature>
<dbReference type="PANTHER" id="PTHR30576:SF4">
    <property type="entry name" value="UNDECAPRENYL-PHOSPHATE GALACTOSE PHOSPHOTRANSFERASE"/>
    <property type="match status" value="1"/>
</dbReference>
<keyword evidence="12" id="KW-1185">Reference proteome</keyword>
<name>A0A0P1GUC4_9RHOB</name>
<comment type="similarity">
    <text evidence="2">Belongs to the bacterial sugar transferase family.</text>
</comment>
<evidence type="ECO:0000256" key="4">
    <source>
        <dbReference type="ARBA" id="ARBA00022679"/>
    </source>
</evidence>
<dbReference type="Proteomes" id="UP000052022">
    <property type="component" value="Unassembled WGS sequence"/>
</dbReference>
<evidence type="ECO:0000256" key="6">
    <source>
        <dbReference type="ARBA" id="ARBA00022989"/>
    </source>
</evidence>
<sequence>MGFDTNVKAVNSGACTDEHGFAMPVGGVLKRVFDIAFSSFALISLSPLMIVICFLLKIVGRGPVFFVHQRIGHGEKPFGCIKFRTMVVDADKRLQDLIANDPEARAEFLRDRKLRNDPRIVPVIGTFLRSTSLDELPQFFNVLLGDMSVVGPRPVTRDEFEDYGSVKPRYASVRPGITGLWQVSGRNNMSFDERVSIDRTYIDTWSFPQDLKIILKTLKVVTKREGAY</sequence>
<evidence type="ECO:0000259" key="10">
    <source>
        <dbReference type="Pfam" id="PF02397"/>
    </source>
</evidence>
<accession>A0A0P1GUC4</accession>
<comment type="subcellular location">
    <subcellularLocation>
        <location evidence="1">Cell membrane</location>
    </subcellularLocation>
</comment>
<keyword evidence="3" id="KW-1003">Cell membrane</keyword>
<evidence type="ECO:0000256" key="2">
    <source>
        <dbReference type="ARBA" id="ARBA00006464"/>
    </source>
</evidence>
<evidence type="ECO:0000256" key="1">
    <source>
        <dbReference type="ARBA" id="ARBA00004236"/>
    </source>
</evidence>
<dbReference type="EMBL" id="CYSD01000032">
    <property type="protein sequence ID" value="CUH78726.1"/>
    <property type="molecule type" value="Genomic_DNA"/>
</dbReference>
<feature type="domain" description="Bacterial sugar transferase" evidence="10">
    <location>
        <begin position="30"/>
        <end position="222"/>
    </location>
</feature>
<dbReference type="GO" id="GO:0005886">
    <property type="term" value="C:plasma membrane"/>
    <property type="evidence" value="ECO:0007669"/>
    <property type="project" value="UniProtKB-SubCell"/>
</dbReference>
<keyword evidence="8" id="KW-0270">Exopolysaccharide synthesis</keyword>